<dbReference type="PANTHER" id="PTHR12934">
    <property type="entry name" value="50S RIBOSOMAL PROTEIN L15"/>
    <property type="match status" value="1"/>
</dbReference>
<dbReference type="GO" id="GO:0006412">
    <property type="term" value="P:translation"/>
    <property type="evidence" value="ECO:0007669"/>
    <property type="project" value="InterPro"/>
</dbReference>
<evidence type="ECO:0000313" key="8">
    <source>
        <dbReference type="EMBL" id="KAB0378775.1"/>
    </source>
</evidence>
<dbReference type="Pfam" id="PF00828">
    <property type="entry name" value="Ribosomal_L27A"/>
    <property type="match status" value="1"/>
</dbReference>
<dbReference type="Proteomes" id="UP000326062">
    <property type="component" value="Chromosome 4"/>
</dbReference>
<dbReference type="InterPro" id="IPR036227">
    <property type="entry name" value="Ribosomal_uL15/eL18_sf"/>
</dbReference>
<evidence type="ECO:0000256" key="5">
    <source>
        <dbReference type="ARBA" id="ARBA00035423"/>
    </source>
</evidence>
<keyword evidence="3" id="KW-0687">Ribonucleoprotein</keyword>
<feature type="compositionally biased region" description="Basic residues" evidence="6">
    <location>
        <begin position="36"/>
        <end position="50"/>
    </location>
</feature>
<keyword evidence="9" id="KW-1185">Reference proteome</keyword>
<name>A0A5N3XZB5_MUNRE</name>
<feature type="region of interest" description="Disordered" evidence="6">
    <location>
        <begin position="26"/>
        <end position="56"/>
    </location>
</feature>
<accession>A0A5N3XZB5</accession>
<evidence type="ECO:0000256" key="1">
    <source>
        <dbReference type="ARBA" id="ARBA00007320"/>
    </source>
</evidence>
<dbReference type="SUPFAM" id="SSF52080">
    <property type="entry name" value="Ribosomal proteins L15p and L18e"/>
    <property type="match status" value="1"/>
</dbReference>
<gene>
    <name evidence="8" type="ORF">FD755_010353</name>
</gene>
<dbReference type="GO" id="GO:0003735">
    <property type="term" value="F:structural constituent of ribosome"/>
    <property type="evidence" value="ECO:0007669"/>
    <property type="project" value="InterPro"/>
</dbReference>
<dbReference type="HAMAP" id="MF_01341">
    <property type="entry name" value="Ribosomal_uL15"/>
    <property type="match status" value="1"/>
</dbReference>
<evidence type="ECO:0000313" key="9">
    <source>
        <dbReference type="Proteomes" id="UP000326062"/>
    </source>
</evidence>
<comment type="similarity">
    <text evidence="1">Belongs to the universal ribosomal protein uL15 family.</text>
</comment>
<dbReference type="InterPro" id="IPR005749">
    <property type="entry name" value="Ribosomal_uL15_bac-type"/>
</dbReference>
<evidence type="ECO:0000259" key="7">
    <source>
        <dbReference type="Pfam" id="PF00828"/>
    </source>
</evidence>
<dbReference type="AlphaFoldDB" id="A0A5N3XZB5"/>
<dbReference type="PANTHER" id="PTHR12934:SF11">
    <property type="entry name" value="LARGE RIBOSOMAL SUBUNIT PROTEIN UL15M"/>
    <property type="match status" value="1"/>
</dbReference>
<dbReference type="GO" id="GO:0005762">
    <property type="term" value="C:mitochondrial large ribosomal subunit"/>
    <property type="evidence" value="ECO:0007669"/>
    <property type="project" value="TreeGrafter"/>
</dbReference>
<sequence>MAGQVWGAGSGALDLLRALPRVSLANLRPNPGSRKMERRRRGQRRGRKGERQRGTQLRLGFEGGQTPFCLRIPKHGFNEGHSFRRQYQPWSLNRLQYLIDLGRVDPTQPIDLTQLVNGRGLVEEGADTFKAKVNIEVQLASELAIATIERNGGVVTTAFYDPRSLEILWKPIPFFLRGQPIPKRMLPPKALVPYYTDARNRGYLADPAGFPEARLELAKKYGCILPDIAKDQLFKMLSTRKDPRQIFFGLAPGWVVNMADKKILKPTQEKLLEYYRS</sequence>
<comment type="caution">
    <text evidence="8">The sequence shown here is derived from an EMBL/GenBank/DDBJ whole genome shotgun (WGS) entry which is preliminary data.</text>
</comment>
<reference evidence="8 9" key="1">
    <citation type="submission" date="2019-06" db="EMBL/GenBank/DDBJ databases">
        <title>Discovery of a novel chromosome fission-fusion reversal in muntjac.</title>
        <authorList>
            <person name="Mudd A.B."/>
            <person name="Bredeson J.V."/>
            <person name="Baum R."/>
            <person name="Hockemeyer D."/>
            <person name="Rokhsar D.S."/>
        </authorList>
    </citation>
    <scope>NUCLEOTIDE SEQUENCE [LARGE SCALE GENOMIC DNA]</scope>
    <source>
        <strain evidence="8">UCam_UCB_Mr</strain>
        <tissue evidence="8">Fibroblast cell line</tissue>
    </source>
</reference>
<evidence type="ECO:0000256" key="3">
    <source>
        <dbReference type="ARBA" id="ARBA00023274"/>
    </source>
</evidence>
<evidence type="ECO:0000256" key="6">
    <source>
        <dbReference type="SAM" id="MobiDB-lite"/>
    </source>
</evidence>
<keyword evidence="2" id="KW-0689">Ribosomal protein</keyword>
<evidence type="ECO:0000256" key="4">
    <source>
        <dbReference type="ARBA" id="ARBA00035299"/>
    </source>
</evidence>
<organism evidence="8 9">
    <name type="scientific">Muntiacus reevesi</name>
    <name type="common">Reeves' muntjac</name>
    <name type="synonym">Cervus reevesi</name>
    <dbReference type="NCBI Taxonomy" id="9886"/>
    <lineage>
        <taxon>Eukaryota</taxon>
        <taxon>Metazoa</taxon>
        <taxon>Chordata</taxon>
        <taxon>Craniata</taxon>
        <taxon>Vertebrata</taxon>
        <taxon>Euteleostomi</taxon>
        <taxon>Mammalia</taxon>
        <taxon>Eutheria</taxon>
        <taxon>Laurasiatheria</taxon>
        <taxon>Artiodactyla</taxon>
        <taxon>Ruminantia</taxon>
        <taxon>Pecora</taxon>
        <taxon>Cervidae</taxon>
        <taxon>Muntiacinae</taxon>
        <taxon>Muntiacus</taxon>
    </lineage>
</organism>
<protein>
    <recommendedName>
        <fullName evidence="4">Large ribosomal subunit protein uL15m</fullName>
    </recommendedName>
    <alternativeName>
        <fullName evidence="5">39S ribosomal protein L15, mitochondrial</fullName>
    </alternativeName>
</protein>
<feature type="domain" description="Large ribosomal subunit protein uL15/eL18" evidence="7">
    <location>
        <begin position="91"/>
        <end position="156"/>
    </location>
</feature>
<dbReference type="InterPro" id="IPR030878">
    <property type="entry name" value="Ribosomal_uL15"/>
</dbReference>
<dbReference type="EMBL" id="VCEB01000004">
    <property type="protein sequence ID" value="KAB0378775.1"/>
    <property type="molecule type" value="Genomic_DNA"/>
</dbReference>
<evidence type="ECO:0000256" key="2">
    <source>
        <dbReference type="ARBA" id="ARBA00022980"/>
    </source>
</evidence>
<dbReference type="InterPro" id="IPR021131">
    <property type="entry name" value="Ribosomal_uL15/eL18"/>
</dbReference>
<proteinExistence type="inferred from homology"/>